<feature type="transmembrane region" description="Helical" evidence="1">
    <location>
        <begin position="96"/>
        <end position="113"/>
    </location>
</feature>
<feature type="transmembrane region" description="Helical" evidence="1">
    <location>
        <begin position="69"/>
        <end position="87"/>
    </location>
</feature>
<gene>
    <name evidence="2" type="ORF">C8D91_0772</name>
</gene>
<organism evidence="2 3">
    <name type="scientific">Marinicella litoralis</name>
    <dbReference type="NCBI Taxonomy" id="644220"/>
    <lineage>
        <taxon>Bacteria</taxon>
        <taxon>Pseudomonadati</taxon>
        <taxon>Pseudomonadota</taxon>
        <taxon>Gammaproteobacteria</taxon>
        <taxon>Lysobacterales</taxon>
        <taxon>Marinicellaceae</taxon>
        <taxon>Marinicella</taxon>
    </lineage>
</organism>
<comment type="caution">
    <text evidence="2">The sequence shown here is derived from an EMBL/GenBank/DDBJ whole genome shotgun (WGS) entry which is preliminary data.</text>
</comment>
<evidence type="ECO:0000313" key="2">
    <source>
        <dbReference type="EMBL" id="TDR22294.1"/>
    </source>
</evidence>
<dbReference type="EMBL" id="SNZB01000002">
    <property type="protein sequence ID" value="TDR22294.1"/>
    <property type="molecule type" value="Genomic_DNA"/>
</dbReference>
<keyword evidence="3" id="KW-1185">Reference proteome</keyword>
<protein>
    <submittedName>
        <fullName evidence="2">Uncharacterized protein</fullName>
    </submittedName>
</protein>
<keyword evidence="1" id="KW-0812">Transmembrane</keyword>
<keyword evidence="1" id="KW-0472">Membrane</keyword>
<evidence type="ECO:0000256" key="1">
    <source>
        <dbReference type="SAM" id="Phobius"/>
    </source>
</evidence>
<sequence>MIKINDRKLYFLIIVLIYLISCLIISINVDVLIQNKVLISMSKTIEEHLSLFNEVEQTISNGYLKNISISNNLFILLVLVLIPLLFANKIKLYQKSILFVIPILIFYFSSYLGPSH</sequence>
<evidence type="ECO:0000313" key="3">
    <source>
        <dbReference type="Proteomes" id="UP000295724"/>
    </source>
</evidence>
<proteinExistence type="predicted"/>
<reference evidence="2 3" key="1">
    <citation type="submission" date="2019-03" db="EMBL/GenBank/DDBJ databases">
        <title>Genomic Encyclopedia of Type Strains, Phase IV (KMG-IV): sequencing the most valuable type-strain genomes for metagenomic binning, comparative biology and taxonomic classification.</title>
        <authorList>
            <person name="Goeker M."/>
        </authorList>
    </citation>
    <scope>NUCLEOTIDE SEQUENCE [LARGE SCALE GENOMIC DNA]</scope>
    <source>
        <strain evidence="2 3">DSM 25488</strain>
    </source>
</reference>
<accession>A0A4R6XVQ9</accession>
<dbReference type="Proteomes" id="UP000295724">
    <property type="component" value="Unassembled WGS sequence"/>
</dbReference>
<name>A0A4R6XVQ9_9GAMM</name>
<feature type="transmembrane region" description="Helical" evidence="1">
    <location>
        <begin position="9"/>
        <end position="33"/>
    </location>
</feature>
<keyword evidence="1" id="KW-1133">Transmembrane helix</keyword>
<dbReference type="AlphaFoldDB" id="A0A4R6XVQ9"/>